<dbReference type="InterPro" id="IPR007537">
    <property type="entry name" value="tRNAHis_GuaTrfase_Thg1"/>
</dbReference>
<sequence length="249" mass="28007">MDADEFEAAQRAREYFHGLTLLPGAWTVLRLDGRGFSSFTEQHFDKPFDERFSGHMVDTATALLTELGARYAYTESDEISLLLPPGFDLFGRGVEKLVSISAGIASATFTHAAGMPAHFDSRIWLGVSVDDVADYFSWRQADAARCALNGWCYWTLRKAGQSRSRATRALNGATTSDKNELLYQHGINFSELPAWQRRGIGLWWETYERPGHDPVRGVDVTATRRRIRVDRELPMKDAYRALVELLAVG</sequence>
<dbReference type="RefSeq" id="WP_166387978.1">
    <property type="nucleotide sequence ID" value="NZ_BAAATT010000021.1"/>
</dbReference>
<dbReference type="Pfam" id="PF04446">
    <property type="entry name" value="Thg1"/>
    <property type="match status" value="1"/>
</dbReference>
<proteinExistence type="inferred from homology"/>
<gene>
    <name evidence="13" type="ORF">Cme02nite_67670</name>
</gene>
<evidence type="ECO:0000256" key="7">
    <source>
        <dbReference type="ARBA" id="ARBA00022723"/>
    </source>
</evidence>
<keyword evidence="8" id="KW-0547">Nucleotide-binding</keyword>
<comment type="cofactor">
    <cofactor evidence="1">
        <name>Mg(2+)</name>
        <dbReference type="ChEBI" id="CHEBI:18420"/>
    </cofactor>
</comment>
<dbReference type="InterPro" id="IPR024956">
    <property type="entry name" value="tRNAHis_GuaTrfase_cat"/>
</dbReference>
<comment type="caution">
    <text evidence="13">The sequence shown here is derived from an EMBL/GenBank/DDBJ whole genome shotgun (WGS) entry which is preliminary data.</text>
</comment>
<dbReference type="Proteomes" id="UP000660339">
    <property type="component" value="Unassembled WGS sequence"/>
</dbReference>
<keyword evidence="5" id="KW-0819">tRNA processing</keyword>
<evidence type="ECO:0000256" key="6">
    <source>
        <dbReference type="ARBA" id="ARBA00022695"/>
    </source>
</evidence>
<evidence type="ECO:0000259" key="12">
    <source>
        <dbReference type="Pfam" id="PF14413"/>
    </source>
</evidence>
<reference evidence="13" key="1">
    <citation type="submission" date="2021-01" db="EMBL/GenBank/DDBJ databases">
        <title>Whole genome shotgun sequence of Catellatospora methionotrophica NBRC 14553.</title>
        <authorList>
            <person name="Komaki H."/>
            <person name="Tamura T."/>
        </authorList>
    </citation>
    <scope>NUCLEOTIDE SEQUENCE</scope>
    <source>
        <strain evidence="13">NBRC 14553</strain>
    </source>
</reference>
<keyword evidence="9" id="KW-0460">Magnesium</keyword>
<dbReference type="PANTHER" id="PTHR12729">
    <property type="entry name" value="TRNA(HIS) GUANYLYLTRANSFERASE-RELATED"/>
    <property type="match status" value="1"/>
</dbReference>
<dbReference type="GO" id="GO:0006400">
    <property type="term" value="P:tRNA modification"/>
    <property type="evidence" value="ECO:0007669"/>
    <property type="project" value="InterPro"/>
</dbReference>
<dbReference type="PANTHER" id="PTHR12729:SF6">
    <property type="entry name" value="TRNA(HIS) GUANYLYLTRANSFERASE-RELATED"/>
    <property type="match status" value="1"/>
</dbReference>
<evidence type="ECO:0000256" key="3">
    <source>
        <dbReference type="ARBA" id="ARBA00012511"/>
    </source>
</evidence>
<dbReference type="AlphaFoldDB" id="A0A8J3LTA1"/>
<protein>
    <recommendedName>
        <fullName evidence="3">tRNA(His) guanylyltransferase</fullName>
        <ecNumber evidence="3">2.7.7.79</ecNumber>
    </recommendedName>
</protein>
<dbReference type="Gene3D" id="3.30.70.3000">
    <property type="match status" value="1"/>
</dbReference>
<feature type="domain" description="Thg1 C-terminal" evidence="12">
    <location>
        <begin position="131"/>
        <end position="210"/>
    </location>
</feature>
<evidence type="ECO:0000256" key="1">
    <source>
        <dbReference type="ARBA" id="ARBA00001946"/>
    </source>
</evidence>
<keyword evidence="14" id="KW-1185">Reference proteome</keyword>
<evidence type="ECO:0000256" key="5">
    <source>
        <dbReference type="ARBA" id="ARBA00022694"/>
    </source>
</evidence>
<evidence type="ECO:0000256" key="10">
    <source>
        <dbReference type="ARBA" id="ARBA00023134"/>
    </source>
</evidence>
<dbReference type="GO" id="GO:0000287">
    <property type="term" value="F:magnesium ion binding"/>
    <property type="evidence" value="ECO:0007669"/>
    <property type="project" value="InterPro"/>
</dbReference>
<keyword evidence="4" id="KW-0808">Transferase</keyword>
<evidence type="ECO:0000313" key="14">
    <source>
        <dbReference type="Proteomes" id="UP000660339"/>
    </source>
</evidence>
<organism evidence="13 14">
    <name type="scientific">Catellatospora methionotrophica</name>
    <dbReference type="NCBI Taxonomy" id="121620"/>
    <lineage>
        <taxon>Bacteria</taxon>
        <taxon>Bacillati</taxon>
        <taxon>Actinomycetota</taxon>
        <taxon>Actinomycetes</taxon>
        <taxon>Micromonosporales</taxon>
        <taxon>Micromonosporaceae</taxon>
        <taxon>Catellatospora</taxon>
    </lineage>
</organism>
<keyword evidence="6 13" id="KW-0548">Nucleotidyltransferase</keyword>
<comment type="similarity">
    <text evidence="2">Belongs to the tRNA(His) guanylyltransferase family.</text>
</comment>
<evidence type="ECO:0000256" key="9">
    <source>
        <dbReference type="ARBA" id="ARBA00022842"/>
    </source>
</evidence>
<dbReference type="EMBL" id="BONJ01000040">
    <property type="protein sequence ID" value="GIG18435.1"/>
    <property type="molecule type" value="Genomic_DNA"/>
</dbReference>
<keyword evidence="7" id="KW-0479">Metal-binding</keyword>
<evidence type="ECO:0000259" key="11">
    <source>
        <dbReference type="Pfam" id="PF04446"/>
    </source>
</evidence>
<dbReference type="Pfam" id="PF14413">
    <property type="entry name" value="Thg1C"/>
    <property type="match status" value="1"/>
</dbReference>
<dbReference type="InterPro" id="IPR038469">
    <property type="entry name" value="tRNAHis_GuaTrfase_Thg1_sf"/>
</dbReference>
<dbReference type="InterPro" id="IPR025845">
    <property type="entry name" value="Thg1_C_dom"/>
</dbReference>
<dbReference type="GO" id="GO:0005525">
    <property type="term" value="F:GTP binding"/>
    <property type="evidence" value="ECO:0007669"/>
    <property type="project" value="UniProtKB-KW"/>
</dbReference>
<evidence type="ECO:0000256" key="4">
    <source>
        <dbReference type="ARBA" id="ARBA00022679"/>
    </source>
</evidence>
<evidence type="ECO:0000313" key="13">
    <source>
        <dbReference type="EMBL" id="GIG18435.1"/>
    </source>
</evidence>
<accession>A0A8J3LTA1</accession>
<keyword evidence="10" id="KW-0342">GTP-binding</keyword>
<evidence type="ECO:0000256" key="2">
    <source>
        <dbReference type="ARBA" id="ARBA00010113"/>
    </source>
</evidence>
<dbReference type="EC" id="2.7.7.79" evidence="3"/>
<feature type="domain" description="tRNAHis guanylyltransferase catalytic" evidence="11">
    <location>
        <begin position="11"/>
        <end position="123"/>
    </location>
</feature>
<dbReference type="GO" id="GO:0008193">
    <property type="term" value="F:tRNA guanylyltransferase activity"/>
    <property type="evidence" value="ECO:0007669"/>
    <property type="project" value="UniProtKB-EC"/>
</dbReference>
<name>A0A8J3LTA1_9ACTN</name>
<evidence type="ECO:0000256" key="8">
    <source>
        <dbReference type="ARBA" id="ARBA00022741"/>
    </source>
</evidence>